<keyword evidence="9" id="KW-0315">Glutamine amidotransferase</keyword>
<dbReference type="InterPro" id="IPR017456">
    <property type="entry name" value="CTP_synthase_N"/>
</dbReference>
<evidence type="ECO:0000256" key="6">
    <source>
        <dbReference type="ARBA" id="ARBA00022741"/>
    </source>
</evidence>
<evidence type="ECO:0000256" key="2">
    <source>
        <dbReference type="ARBA" id="ARBA00007533"/>
    </source>
</evidence>
<dbReference type="SUPFAM" id="SSF52540">
    <property type="entry name" value="P-loop containing nucleoside triphosphate hydrolases"/>
    <property type="match status" value="1"/>
</dbReference>
<comment type="catalytic activity">
    <reaction evidence="11">
        <text>UTP + L-glutamine + ATP + H2O = CTP + L-glutamate + ADP + phosphate + 2 H(+)</text>
        <dbReference type="Rhea" id="RHEA:26426"/>
        <dbReference type="ChEBI" id="CHEBI:15377"/>
        <dbReference type="ChEBI" id="CHEBI:15378"/>
        <dbReference type="ChEBI" id="CHEBI:29985"/>
        <dbReference type="ChEBI" id="CHEBI:30616"/>
        <dbReference type="ChEBI" id="CHEBI:37563"/>
        <dbReference type="ChEBI" id="CHEBI:43474"/>
        <dbReference type="ChEBI" id="CHEBI:46398"/>
        <dbReference type="ChEBI" id="CHEBI:58359"/>
        <dbReference type="ChEBI" id="CHEBI:456216"/>
        <dbReference type="EC" id="6.3.4.2"/>
    </reaction>
</comment>
<dbReference type="FunFam" id="3.40.50.300:FF:000009">
    <property type="entry name" value="CTP synthase"/>
    <property type="match status" value="1"/>
</dbReference>
<organism evidence="17 18">
    <name type="scientific">Candidatus Komeilibacteria bacterium RIFCSPLOWO2_02_FULL_48_11</name>
    <dbReference type="NCBI Taxonomy" id="1798553"/>
    <lineage>
        <taxon>Bacteria</taxon>
        <taxon>Candidatus Komeiliibacteriota</taxon>
    </lineage>
</organism>
<gene>
    <name evidence="17" type="ORF">A3H70_04555</name>
</gene>
<keyword evidence="10" id="KW-0665">Pyrimidine biosynthesis</keyword>
<dbReference type="GO" id="GO:0046872">
    <property type="term" value="F:metal ion binding"/>
    <property type="evidence" value="ECO:0007669"/>
    <property type="project" value="UniProtKB-KW"/>
</dbReference>
<sequence>MSKTKYIFISGGVMSSVGKGIAAASLAKILQSKGYRVCPVKCENYLNVDAGTIRPTEHGEVFVCDDGIETDQDMGTYERFLDVALSRDNFITMGQVYQAVIARERSFGYEGEDVEAIPHLCDEIIDRVKGAGQKMHADVVVVELGGTAGEYQNIFYYEASRIMKLRNKDSVLHVHVGYLPTPPTVGEMKSKPVQTSVHTLNSMGIQPDFLVARAERPLDKKRKERLALFCNMDGKDIISNPDVDSVYDVALTFEDQQFADRILKRWRLKSKPRDLEDWTKLAQTVKTVKEEVPIALVGKYFSTGDYVLSDVYISVIESLKHAGWHHNIKPKFHWIDSEKIESDGAAKYLKSCSGVVVPGGFGSRGIEGIIQAIQYSRENQIPYFGLCYGMQLATVEAARNLAGLKGANTTEVNPKTKHPVIHIMPEQEKRLLDRDYGATMRLGAWPAKLVKGSKVYKAYGHPDISERHRHRSL</sequence>
<dbReference type="Gene3D" id="3.40.50.880">
    <property type="match status" value="1"/>
</dbReference>
<evidence type="ECO:0000256" key="1">
    <source>
        <dbReference type="ARBA" id="ARBA00005171"/>
    </source>
</evidence>
<keyword evidence="7" id="KW-0067">ATP-binding</keyword>
<proteinExistence type="inferred from homology"/>
<dbReference type="InterPro" id="IPR017926">
    <property type="entry name" value="GATASE"/>
</dbReference>
<evidence type="ECO:0000256" key="12">
    <source>
        <dbReference type="ARBA" id="ARBA00075170"/>
    </source>
</evidence>
<dbReference type="InterPro" id="IPR033828">
    <property type="entry name" value="GATase1_CTP_Synthase"/>
</dbReference>
<protein>
    <recommendedName>
        <fullName evidence="3">CTP synthase (glutamine hydrolyzing)</fullName>
        <ecNumber evidence="3">6.3.4.2</ecNumber>
    </recommendedName>
    <alternativeName>
        <fullName evidence="13">Cytidine 5'-triphosphate synthase</fullName>
    </alternativeName>
    <alternativeName>
        <fullName evidence="14">Cytidine triphosphate synthetase</fullName>
    </alternativeName>
    <alternativeName>
        <fullName evidence="12">UTP--ammonia ligase</fullName>
    </alternativeName>
</protein>
<evidence type="ECO:0000313" key="17">
    <source>
        <dbReference type="EMBL" id="OGY92487.1"/>
    </source>
</evidence>
<reference evidence="17 18" key="1">
    <citation type="journal article" date="2016" name="Nat. Commun.">
        <title>Thousands of microbial genomes shed light on interconnected biogeochemical processes in an aquifer system.</title>
        <authorList>
            <person name="Anantharaman K."/>
            <person name="Brown C.T."/>
            <person name="Hug L.A."/>
            <person name="Sharon I."/>
            <person name="Castelle C.J."/>
            <person name="Probst A.J."/>
            <person name="Thomas B.C."/>
            <person name="Singh A."/>
            <person name="Wilkins M.J."/>
            <person name="Karaoz U."/>
            <person name="Brodie E.L."/>
            <person name="Williams K.H."/>
            <person name="Hubbard S.S."/>
            <person name="Banfield J.F."/>
        </authorList>
    </citation>
    <scope>NUCLEOTIDE SEQUENCE [LARGE SCALE GENOMIC DNA]</scope>
</reference>
<dbReference type="GO" id="GO:0005524">
    <property type="term" value="F:ATP binding"/>
    <property type="evidence" value="ECO:0007669"/>
    <property type="project" value="UniProtKB-KW"/>
</dbReference>
<keyword evidence="6" id="KW-0547">Nucleotide-binding</keyword>
<accession>A0A1G2BWC8</accession>
<dbReference type="GO" id="GO:0003883">
    <property type="term" value="F:CTP synthase activity"/>
    <property type="evidence" value="ECO:0007669"/>
    <property type="project" value="UniProtKB-EC"/>
</dbReference>
<evidence type="ECO:0000256" key="14">
    <source>
        <dbReference type="ARBA" id="ARBA00083191"/>
    </source>
</evidence>
<keyword evidence="8" id="KW-0460">Magnesium</keyword>
<evidence type="ECO:0000256" key="7">
    <source>
        <dbReference type="ARBA" id="ARBA00022840"/>
    </source>
</evidence>
<dbReference type="Pfam" id="PF00117">
    <property type="entry name" value="GATase"/>
    <property type="match status" value="1"/>
</dbReference>
<evidence type="ECO:0000256" key="11">
    <source>
        <dbReference type="ARBA" id="ARBA00047781"/>
    </source>
</evidence>
<dbReference type="CDD" id="cd01746">
    <property type="entry name" value="GATase1_CTP_Synthase"/>
    <property type="match status" value="1"/>
</dbReference>
<keyword evidence="5" id="KW-0479">Metal-binding</keyword>
<evidence type="ECO:0000256" key="13">
    <source>
        <dbReference type="ARBA" id="ARBA00079941"/>
    </source>
</evidence>
<evidence type="ECO:0000256" key="4">
    <source>
        <dbReference type="ARBA" id="ARBA00022598"/>
    </source>
</evidence>
<dbReference type="InterPro" id="IPR027417">
    <property type="entry name" value="P-loop_NTPase"/>
</dbReference>
<dbReference type="EMBL" id="MHKO01000020">
    <property type="protein sequence ID" value="OGY92487.1"/>
    <property type="molecule type" value="Genomic_DNA"/>
</dbReference>
<evidence type="ECO:0000313" key="18">
    <source>
        <dbReference type="Proteomes" id="UP000178109"/>
    </source>
</evidence>
<dbReference type="InterPro" id="IPR004468">
    <property type="entry name" value="CTP_synthase"/>
</dbReference>
<dbReference type="STRING" id="1798553.A3H70_04555"/>
<feature type="domain" description="CTP synthase N-terminal" evidence="16">
    <location>
        <begin position="5"/>
        <end position="267"/>
    </location>
</feature>
<comment type="caution">
    <text evidence="17">The sequence shown here is derived from an EMBL/GenBank/DDBJ whole genome shotgun (WGS) entry which is preliminary data.</text>
</comment>
<dbReference type="GO" id="GO:0044210">
    <property type="term" value="P:'de novo' CTP biosynthetic process"/>
    <property type="evidence" value="ECO:0007669"/>
    <property type="project" value="UniProtKB-UniPathway"/>
</dbReference>
<dbReference type="PROSITE" id="PS51273">
    <property type="entry name" value="GATASE_TYPE_1"/>
    <property type="match status" value="1"/>
</dbReference>
<evidence type="ECO:0000259" key="16">
    <source>
        <dbReference type="Pfam" id="PF06418"/>
    </source>
</evidence>
<dbReference type="PANTHER" id="PTHR11550:SF0">
    <property type="entry name" value="CTP SYNTHASE-RELATED"/>
    <property type="match status" value="1"/>
</dbReference>
<comment type="similarity">
    <text evidence="2">Belongs to the CTP synthase family.</text>
</comment>
<dbReference type="PANTHER" id="PTHR11550">
    <property type="entry name" value="CTP SYNTHASE"/>
    <property type="match status" value="1"/>
</dbReference>
<evidence type="ECO:0000256" key="9">
    <source>
        <dbReference type="ARBA" id="ARBA00022962"/>
    </source>
</evidence>
<dbReference type="AlphaFoldDB" id="A0A1G2BWC8"/>
<dbReference type="Proteomes" id="UP000178109">
    <property type="component" value="Unassembled WGS sequence"/>
</dbReference>
<dbReference type="NCBIfam" id="NF003792">
    <property type="entry name" value="PRK05380.1"/>
    <property type="match status" value="1"/>
</dbReference>
<evidence type="ECO:0000256" key="10">
    <source>
        <dbReference type="ARBA" id="ARBA00022975"/>
    </source>
</evidence>
<evidence type="ECO:0000256" key="3">
    <source>
        <dbReference type="ARBA" id="ARBA00012291"/>
    </source>
</evidence>
<feature type="domain" description="Glutamine amidotransferase" evidence="15">
    <location>
        <begin position="308"/>
        <end position="444"/>
    </location>
</feature>
<dbReference type="EC" id="6.3.4.2" evidence="3"/>
<dbReference type="SUPFAM" id="SSF52317">
    <property type="entry name" value="Class I glutamine amidotransferase-like"/>
    <property type="match status" value="1"/>
</dbReference>
<evidence type="ECO:0000256" key="5">
    <source>
        <dbReference type="ARBA" id="ARBA00022723"/>
    </source>
</evidence>
<dbReference type="UniPathway" id="UPA00159">
    <property type="reaction ID" value="UER00277"/>
</dbReference>
<dbReference type="GO" id="GO:0019856">
    <property type="term" value="P:pyrimidine nucleobase biosynthetic process"/>
    <property type="evidence" value="ECO:0007669"/>
    <property type="project" value="TreeGrafter"/>
</dbReference>
<dbReference type="GO" id="GO:0042802">
    <property type="term" value="F:identical protein binding"/>
    <property type="evidence" value="ECO:0007669"/>
    <property type="project" value="TreeGrafter"/>
</dbReference>
<dbReference type="NCBIfam" id="TIGR00337">
    <property type="entry name" value="PyrG"/>
    <property type="match status" value="1"/>
</dbReference>
<keyword evidence="4" id="KW-0436">Ligase</keyword>
<dbReference type="InterPro" id="IPR029062">
    <property type="entry name" value="Class_I_gatase-like"/>
</dbReference>
<dbReference type="Pfam" id="PF06418">
    <property type="entry name" value="CTP_synth_N"/>
    <property type="match status" value="1"/>
</dbReference>
<evidence type="ECO:0000256" key="8">
    <source>
        <dbReference type="ARBA" id="ARBA00022842"/>
    </source>
</evidence>
<dbReference type="Gene3D" id="3.40.50.300">
    <property type="entry name" value="P-loop containing nucleotide triphosphate hydrolases"/>
    <property type="match status" value="1"/>
</dbReference>
<evidence type="ECO:0000259" key="15">
    <source>
        <dbReference type="Pfam" id="PF00117"/>
    </source>
</evidence>
<comment type="pathway">
    <text evidence="1">Pyrimidine metabolism; CTP biosynthesis via de novo pathway; CTP from UDP: step 2/2.</text>
</comment>
<name>A0A1G2BWC8_9BACT</name>